<dbReference type="RefSeq" id="WP_018064449.1">
    <property type="nucleotide sequence ID" value="NZ_AQWH01000007.1"/>
</dbReference>
<dbReference type="EC" id="4.3.3.7" evidence="5"/>
<gene>
    <name evidence="5" type="primary">dapA_4</name>
    <name evidence="5" type="ORF">Mame_04202</name>
</gene>
<dbReference type="Pfam" id="PF00701">
    <property type="entry name" value="DHDPS"/>
    <property type="match status" value="1"/>
</dbReference>
<dbReference type="PANTHER" id="PTHR12128">
    <property type="entry name" value="DIHYDRODIPICOLINATE SYNTHASE"/>
    <property type="match status" value="1"/>
</dbReference>
<feature type="active site" description="Schiff-base intermediate with substrate" evidence="3">
    <location>
        <position position="165"/>
    </location>
</feature>
<dbReference type="PANTHER" id="PTHR12128:SF67">
    <property type="entry name" value="BLR3884 PROTEIN"/>
    <property type="match status" value="1"/>
</dbReference>
<dbReference type="InterPro" id="IPR013785">
    <property type="entry name" value="Aldolase_TIM"/>
</dbReference>
<evidence type="ECO:0000256" key="4">
    <source>
        <dbReference type="PIRSR" id="PIRSR001365-2"/>
    </source>
</evidence>
<evidence type="ECO:0000256" key="2">
    <source>
        <dbReference type="PIRNR" id="PIRNR001365"/>
    </source>
</evidence>
<feature type="binding site" evidence="4">
    <location>
        <position position="44"/>
    </location>
    <ligand>
        <name>pyruvate</name>
        <dbReference type="ChEBI" id="CHEBI:15361"/>
    </ligand>
</feature>
<evidence type="ECO:0000256" key="3">
    <source>
        <dbReference type="PIRSR" id="PIRSR001365-1"/>
    </source>
</evidence>
<sequence>MKGIIAAVPTPVDGDGRALQEPFLEHCRWALANGCDGLNVLGTTGEANSLGIAERKAVMGWAAQNLDPARLMVGTGLTSLADTLELTRAAADMGYRIALVLPPFYYKPVSDDGLYAWYRALDEALGESPIAIWFYNFPQMTGVPIPVDVVARLAAARPARFAGIKDSSGDLAYCRSLVAAVPGLSVFPSSETALAEMQASGFAGCISATVNISAPLCAAYLAAPDEALAARIAETRRKIAAHPLVPAVKYLVGKRSGDPVWENVLPPFTQADTPSRAALDAI</sequence>
<dbReference type="InterPro" id="IPR002220">
    <property type="entry name" value="DapA-like"/>
</dbReference>
<keyword evidence="1 2" id="KW-0456">Lyase</keyword>
<dbReference type="Gene3D" id="3.20.20.70">
    <property type="entry name" value="Aldolase class I"/>
    <property type="match status" value="1"/>
</dbReference>
<accession>A0A1U9Z6Z9</accession>
<dbReference type="SUPFAM" id="SSF51569">
    <property type="entry name" value="Aldolase"/>
    <property type="match status" value="1"/>
</dbReference>
<dbReference type="GO" id="GO:0008840">
    <property type="term" value="F:4-hydroxy-tetrahydrodipicolinate synthase activity"/>
    <property type="evidence" value="ECO:0007669"/>
    <property type="project" value="UniProtKB-EC"/>
</dbReference>
<dbReference type="Proteomes" id="UP000191135">
    <property type="component" value="Chromosome"/>
</dbReference>
<protein>
    <submittedName>
        <fullName evidence="5">4-hydroxy-tetrahydrodipicolinate synthase</fullName>
        <ecNumber evidence="5">4.3.3.7</ecNumber>
    </submittedName>
</protein>
<dbReference type="PRINTS" id="PR00146">
    <property type="entry name" value="DHPICSNTHASE"/>
</dbReference>
<keyword evidence="6" id="KW-1185">Reference proteome</keyword>
<feature type="active site" description="Proton donor/acceptor" evidence="3">
    <location>
        <position position="135"/>
    </location>
</feature>
<feature type="binding site" evidence="4">
    <location>
        <position position="206"/>
    </location>
    <ligand>
        <name>pyruvate</name>
        <dbReference type="ChEBI" id="CHEBI:15361"/>
    </ligand>
</feature>
<organism evidence="5 6">
    <name type="scientific">Martelella mediterranea DSM 17316</name>
    <dbReference type="NCBI Taxonomy" id="1122214"/>
    <lineage>
        <taxon>Bacteria</taxon>
        <taxon>Pseudomonadati</taxon>
        <taxon>Pseudomonadota</taxon>
        <taxon>Alphaproteobacteria</taxon>
        <taxon>Hyphomicrobiales</taxon>
        <taxon>Aurantimonadaceae</taxon>
        <taxon>Martelella</taxon>
    </lineage>
</organism>
<dbReference type="AlphaFoldDB" id="A0A1U9Z6Z9"/>
<evidence type="ECO:0000256" key="1">
    <source>
        <dbReference type="ARBA" id="ARBA00023239"/>
    </source>
</evidence>
<dbReference type="KEGG" id="mmed:Mame_04202"/>
<proteinExistence type="inferred from homology"/>
<dbReference type="PIRSF" id="PIRSF001365">
    <property type="entry name" value="DHDPS"/>
    <property type="match status" value="1"/>
</dbReference>
<dbReference type="EMBL" id="CP020330">
    <property type="protein sequence ID" value="AQZ53497.1"/>
    <property type="molecule type" value="Genomic_DNA"/>
</dbReference>
<evidence type="ECO:0000313" key="6">
    <source>
        <dbReference type="Proteomes" id="UP000191135"/>
    </source>
</evidence>
<comment type="similarity">
    <text evidence="2">Belongs to the DapA family.</text>
</comment>
<name>A0A1U9Z6Z9_9HYPH</name>
<dbReference type="STRING" id="1122214.Mame_04202"/>
<reference evidence="5 6" key="1">
    <citation type="submission" date="2017-03" db="EMBL/GenBank/DDBJ databases">
        <title>Foreign affairs: Plasmid Transfer between Roseobacters and Rhizobia.</title>
        <authorList>
            <person name="Bartling P."/>
            <person name="Bunk B."/>
            <person name="Overmann J."/>
            <person name="Brinkmann H."/>
            <person name="Petersen J."/>
        </authorList>
    </citation>
    <scope>NUCLEOTIDE SEQUENCE [LARGE SCALE GENOMIC DNA]</scope>
    <source>
        <strain evidence="5 6">MACL11</strain>
    </source>
</reference>
<dbReference type="CDD" id="cd00408">
    <property type="entry name" value="DHDPS-like"/>
    <property type="match status" value="1"/>
</dbReference>
<dbReference type="SMART" id="SM01130">
    <property type="entry name" value="DHDPS"/>
    <property type="match status" value="1"/>
</dbReference>
<dbReference type="OrthoDB" id="7157803at2"/>
<evidence type="ECO:0000313" key="5">
    <source>
        <dbReference type="EMBL" id="AQZ53497.1"/>
    </source>
</evidence>
<dbReference type="eggNOG" id="COG0329">
    <property type="taxonomic scope" value="Bacteria"/>
</dbReference>